<dbReference type="InterPro" id="IPR012334">
    <property type="entry name" value="Pectin_lyas_fold"/>
</dbReference>
<dbReference type="Pfam" id="PF05426">
    <property type="entry name" value="Alginate_lyase"/>
    <property type="match status" value="1"/>
</dbReference>
<proteinExistence type="predicted"/>
<keyword evidence="1" id="KW-0732">Signal</keyword>
<protein>
    <submittedName>
        <fullName evidence="4">Alginate lyase family protein</fullName>
    </submittedName>
</protein>
<keyword evidence="5" id="KW-1185">Reference proteome</keyword>
<dbReference type="EMBL" id="JAFKCU010000002">
    <property type="protein sequence ID" value="MBN7815701.1"/>
    <property type="molecule type" value="Genomic_DNA"/>
</dbReference>
<keyword evidence="2 4" id="KW-0456">Lyase</keyword>
<comment type="caution">
    <text evidence="4">The sequence shown here is derived from an EMBL/GenBank/DDBJ whole genome shotgun (WGS) entry which is preliminary data.</text>
</comment>
<evidence type="ECO:0000256" key="2">
    <source>
        <dbReference type="ARBA" id="ARBA00023239"/>
    </source>
</evidence>
<dbReference type="SUPFAM" id="SSF48230">
    <property type="entry name" value="Chondroitin AC/alginate lyase"/>
    <property type="match status" value="1"/>
</dbReference>
<evidence type="ECO:0000313" key="5">
    <source>
        <dbReference type="Proteomes" id="UP000664480"/>
    </source>
</evidence>
<dbReference type="InterPro" id="IPR008397">
    <property type="entry name" value="Alginate_lyase_dom"/>
</dbReference>
<name>A0ABS3CHR7_9BACT</name>
<gene>
    <name evidence="4" type="ORF">J0A69_09685</name>
</gene>
<dbReference type="Proteomes" id="UP000664480">
    <property type="component" value="Unassembled WGS sequence"/>
</dbReference>
<dbReference type="Gene3D" id="1.50.10.100">
    <property type="entry name" value="Chondroitin AC/alginate lyase"/>
    <property type="match status" value="1"/>
</dbReference>
<reference evidence="4 5" key="1">
    <citation type="submission" date="2021-03" db="EMBL/GenBank/DDBJ databases">
        <title>novel species isolated from a fishpond in China.</title>
        <authorList>
            <person name="Lu H."/>
            <person name="Cai Z."/>
        </authorList>
    </citation>
    <scope>NUCLEOTIDE SEQUENCE [LARGE SCALE GENOMIC DNA]</scope>
    <source>
        <strain evidence="4 5">YJ13C</strain>
    </source>
</reference>
<accession>A0ABS3CHR7</accession>
<organism evidence="4 5">
    <name type="scientific">Algoriphagus pacificus</name>
    <dbReference type="NCBI Taxonomy" id="2811234"/>
    <lineage>
        <taxon>Bacteria</taxon>
        <taxon>Pseudomonadati</taxon>
        <taxon>Bacteroidota</taxon>
        <taxon>Cytophagia</taxon>
        <taxon>Cytophagales</taxon>
        <taxon>Cyclobacteriaceae</taxon>
        <taxon>Algoriphagus</taxon>
    </lineage>
</organism>
<dbReference type="InterPro" id="IPR008929">
    <property type="entry name" value="Chondroitin_lyas"/>
</dbReference>
<evidence type="ECO:0000256" key="1">
    <source>
        <dbReference type="ARBA" id="ARBA00022729"/>
    </source>
</evidence>
<evidence type="ECO:0000313" key="4">
    <source>
        <dbReference type="EMBL" id="MBN7815701.1"/>
    </source>
</evidence>
<dbReference type="InterPro" id="IPR011050">
    <property type="entry name" value="Pectin_lyase_fold/virulence"/>
</dbReference>
<dbReference type="GO" id="GO:0016829">
    <property type="term" value="F:lyase activity"/>
    <property type="evidence" value="ECO:0007669"/>
    <property type="project" value="UniProtKB-KW"/>
</dbReference>
<dbReference type="SUPFAM" id="SSF51126">
    <property type="entry name" value="Pectin lyase-like"/>
    <property type="match status" value="1"/>
</dbReference>
<dbReference type="RefSeq" id="WP_206586355.1">
    <property type="nucleotide sequence ID" value="NZ_JAFKCU010000002.1"/>
</dbReference>
<evidence type="ECO:0000259" key="3">
    <source>
        <dbReference type="Pfam" id="PF05426"/>
    </source>
</evidence>
<feature type="domain" description="Alginate lyase" evidence="3">
    <location>
        <begin position="51"/>
        <end position="328"/>
    </location>
</feature>
<dbReference type="Gene3D" id="2.160.20.10">
    <property type="entry name" value="Single-stranded right-handed beta-helix, Pectin lyase-like"/>
    <property type="match status" value="1"/>
</dbReference>
<sequence>MPKYLLILFFTFFALSNQNEVQNAPEEDLFSKEKVRVVRLAEEYASFKPITVTAESSPRSVGGIHDFYSEGDYWWPDPENPAGPYIQRDGLTNPENFTAHREAMIRFSQISGALASAYLVTNETKYVQALAPHLKAWFINEETKMTPNLLYAQAIKGKVTGRGIGIIDTIQLMEVAKAIEAVENSGVIPKSEIQQMKDWFAAYLNWMTTHPYGIDERDHGNNHSVCWAMQAAVFAKLVGNQEVLEFCKEMYKNELLPDQMEANGSFPLELKRTKPYGYSLFTLDAMATLCQVYSDEKENLFQYETPDGKSLKKGISFLYPFVKDKNSWPYQQDVMYWDQWPVRHPFLLFGGMAYDKENNLQLWNQLEADFDTPEVIRNMPVRFPLLWLNEKKLDASVSISNEKLQEFISAGSVSYKDFGAMGDGKADDFEAIIATHEFANEHGLTVKASENASFYIGGTDKTAIIQTDTDFGSASFIIDDRNVENRTAPVFLVSSKLESYQLEGIKTLRRNQEKLDISLPRPSLITATNANKKRYIRFGLNQNNGASQTDIFLVDKDGNVDMNAPIIWDFEEITDMTVLPIDEEVLKITGGRFTTIANQEESKYNYYSRNLSIKRSNVIVDGLEHRIIGEGDQGAPYGGFLNISNCTNVTVQNTVLTGHKTYQTIGNAGKPVSMGSYDISISRALNVSFINCSQTNDIDDSTYWGIMGSNYCKNLLYDNCTFSRFDAHMGVANAKIRNSTMGHMGINAIGSGTLLVENTIIRGRNVINLRSDYGSTWQGEFIIKDCTFIPNGGKTYNASLIGGYNSGQHDFGYTCYMPEKITFENLKIEDSNHPENYQGPAIFGNFNPEMKDNSYQEAFPYIITEEVILDNVTTSSGKKLRISENPLMFNDVKVIKK</sequence>